<gene>
    <name evidence="1" type="ORF">SAM40697_3844</name>
</gene>
<reference evidence="2" key="1">
    <citation type="submission" date="2015-10" db="EMBL/GenBank/DDBJ databases">
        <title>Complete genome sequence of Streptomyces ambofaciens DSM 40697.</title>
        <authorList>
            <person name="Thibessard A."/>
            <person name="Leblond P."/>
        </authorList>
    </citation>
    <scope>NUCLEOTIDE SEQUENCE [LARGE SCALE GENOMIC DNA]</scope>
    <source>
        <strain evidence="2">DSM 40697</strain>
    </source>
</reference>
<sequence length="281" mass="30115">MSMSRIPLEQLPTGIRRAIADKTGAVHQAATALGGVNSGIASVLETESGRVFVKGIPTDHPQVGAQRREAAIAPHLPASCPRLYWHLELDGWSLLGYEVVDGRHADYAPDSPDLPLVEAALTELQAVTAPAGIEIKDAADRWADYAPPGTLQYFSGDTLLHTDFARDNVLIVGKQARLVDWAWPTRGAAWIDPGALTLRLMDSGHPVEDAIAFAGRFPSWRDAEPEALAAFGAATSALWREIAAEDGTPWKQGMAKQAVTLGHILGAPTRVHRDGGRSSSR</sequence>
<dbReference type="EMBL" id="CP012949">
    <property type="protein sequence ID" value="ANB07802.1"/>
    <property type="molecule type" value="Genomic_DNA"/>
</dbReference>
<reference evidence="1 2" key="2">
    <citation type="journal article" date="2016" name="Genome Announc.">
        <title>Complete Genome Sequence of Streptomyces ambofaciens DSM 40697, a Paradigm for Genome Plasticity Studies.</title>
        <authorList>
            <person name="Thibessard A."/>
            <person name="Leblond P."/>
        </authorList>
    </citation>
    <scope>NUCLEOTIDE SEQUENCE [LARGE SCALE GENOMIC DNA]</scope>
    <source>
        <strain evidence="1 2">DSM 40697</strain>
    </source>
</reference>
<dbReference type="Proteomes" id="UP000076720">
    <property type="component" value="Chromosome"/>
</dbReference>
<evidence type="ECO:0000313" key="1">
    <source>
        <dbReference type="EMBL" id="ANB07802.1"/>
    </source>
</evidence>
<accession>A0ABM6B261</accession>
<name>A0ABM6B261_STRAM</name>
<protein>
    <submittedName>
        <fullName evidence="1">Aminoglycoside phosphotransferase</fullName>
    </submittedName>
</protein>
<keyword evidence="2" id="KW-1185">Reference proteome</keyword>
<evidence type="ECO:0000313" key="2">
    <source>
        <dbReference type="Proteomes" id="UP000076720"/>
    </source>
</evidence>
<organism evidence="1 2">
    <name type="scientific">Streptomyces ambofaciens</name>
    <dbReference type="NCBI Taxonomy" id="1889"/>
    <lineage>
        <taxon>Bacteria</taxon>
        <taxon>Bacillati</taxon>
        <taxon>Actinomycetota</taxon>
        <taxon>Actinomycetes</taxon>
        <taxon>Kitasatosporales</taxon>
        <taxon>Streptomycetaceae</taxon>
        <taxon>Streptomyces</taxon>
    </lineage>
</organism>
<dbReference type="SUPFAM" id="SSF56112">
    <property type="entry name" value="Protein kinase-like (PK-like)"/>
    <property type="match status" value="1"/>
</dbReference>
<proteinExistence type="predicted"/>
<dbReference type="InterPro" id="IPR011009">
    <property type="entry name" value="Kinase-like_dom_sf"/>
</dbReference>